<dbReference type="AlphaFoldDB" id="A0AAJ2KSX5"/>
<dbReference type="Pfam" id="PF12945">
    <property type="entry name" value="PilZNR"/>
    <property type="match status" value="1"/>
</dbReference>
<dbReference type="Proteomes" id="UP001285636">
    <property type="component" value="Unassembled WGS sequence"/>
</dbReference>
<evidence type="ECO:0000259" key="1">
    <source>
        <dbReference type="Pfam" id="PF07238"/>
    </source>
</evidence>
<keyword evidence="3" id="KW-0969">Cilium</keyword>
<name>A0AAJ2KSX5_ALKPS</name>
<feature type="domain" description="PilZ" evidence="1">
    <location>
        <begin position="101"/>
        <end position="211"/>
    </location>
</feature>
<dbReference type="InterPro" id="IPR009875">
    <property type="entry name" value="PilZ_domain"/>
</dbReference>
<keyword evidence="3" id="KW-0282">Flagellum</keyword>
<dbReference type="Pfam" id="PF07238">
    <property type="entry name" value="PilZ"/>
    <property type="match status" value="1"/>
</dbReference>
<protein>
    <submittedName>
        <fullName evidence="3">Flagellar brake domain-containing protein</fullName>
    </submittedName>
</protein>
<dbReference type="EMBL" id="JAWJAY010000001">
    <property type="protein sequence ID" value="MDV2884306.1"/>
    <property type="molecule type" value="Genomic_DNA"/>
</dbReference>
<dbReference type="InterPro" id="IPR009926">
    <property type="entry name" value="T3SS_YcgR_PilZN"/>
</dbReference>
<evidence type="ECO:0000313" key="4">
    <source>
        <dbReference type="Proteomes" id="UP001285636"/>
    </source>
</evidence>
<feature type="domain" description="Type III secretion system flagellar brake protein YcgR PilZN" evidence="2">
    <location>
        <begin position="3"/>
        <end position="92"/>
    </location>
</feature>
<dbReference type="Gene3D" id="2.40.10.220">
    <property type="entry name" value="predicted glycosyltransferase like domains"/>
    <property type="match status" value="1"/>
</dbReference>
<reference evidence="3" key="1">
    <citation type="submission" date="2023-10" db="EMBL/GenBank/DDBJ databases">
        <title>Screening of Alkalihalophilus pseudofirmusBZ-TG-HK211 and Its Alleviation of Salt Stress on Rapeseed Growth.</title>
        <authorList>
            <person name="Zhao B."/>
            <person name="Guo T."/>
        </authorList>
    </citation>
    <scope>NUCLEOTIDE SEQUENCE</scope>
    <source>
        <strain evidence="3">BZ-TG-HK211</strain>
    </source>
</reference>
<evidence type="ECO:0000259" key="2">
    <source>
        <dbReference type="Pfam" id="PF12945"/>
    </source>
</evidence>
<gene>
    <name evidence="3" type="ORF">RYX45_03885</name>
</gene>
<organism evidence="3 4">
    <name type="scientific">Alkalihalophilus pseudofirmus</name>
    <name type="common">Bacillus pseudofirmus</name>
    <dbReference type="NCBI Taxonomy" id="79885"/>
    <lineage>
        <taxon>Bacteria</taxon>
        <taxon>Bacillati</taxon>
        <taxon>Bacillota</taxon>
        <taxon>Bacilli</taxon>
        <taxon>Bacillales</taxon>
        <taxon>Bacillaceae</taxon>
        <taxon>Alkalihalophilus</taxon>
    </lineage>
</organism>
<comment type="caution">
    <text evidence="3">The sequence shown here is derived from an EMBL/GenBank/DDBJ whole genome shotgun (WGS) entry which is preliminary data.</text>
</comment>
<evidence type="ECO:0000313" key="3">
    <source>
        <dbReference type="EMBL" id="MDV2884306.1"/>
    </source>
</evidence>
<accession>A0AAJ2KSX5</accession>
<dbReference type="RefSeq" id="WP_012958475.1">
    <property type="nucleotide sequence ID" value="NZ_CP144224.1"/>
</dbReference>
<sequence length="222" mass="25584">MIEIGTTIQLETIEDSKDKESKKMRCRLVDKSKGLCIIDYPIDQKTEKPSFLIDGTKLKASFITEANVVYEFNTEVIGREKRNIPVLFLMDPGKDKYYRIQRRNYVRVEAANDVAVHSIDDAFKPFTSVTVDISGGGCAVLLPDEVVLSVDTQVDITIVLPMQKSENQYVRARCRVVRSYKPRPEAKTRASLQFIDVNQKDQDQIVRYCFERQVVLRRKNRD</sequence>
<dbReference type="GO" id="GO:0035438">
    <property type="term" value="F:cyclic-di-GMP binding"/>
    <property type="evidence" value="ECO:0007669"/>
    <property type="project" value="InterPro"/>
</dbReference>
<proteinExistence type="predicted"/>
<dbReference type="SUPFAM" id="SSF141371">
    <property type="entry name" value="PilZ domain-like"/>
    <property type="match status" value="1"/>
</dbReference>
<keyword evidence="3" id="KW-0966">Cell projection</keyword>